<organism evidence="2 3">
    <name type="scientific">Halomarina ordinaria</name>
    <dbReference type="NCBI Taxonomy" id="3033939"/>
    <lineage>
        <taxon>Archaea</taxon>
        <taxon>Methanobacteriati</taxon>
        <taxon>Methanobacteriota</taxon>
        <taxon>Stenosarchaea group</taxon>
        <taxon>Halobacteria</taxon>
        <taxon>Halobacteriales</taxon>
        <taxon>Natronomonadaceae</taxon>
        <taxon>Halomarina</taxon>
    </lineage>
</organism>
<evidence type="ECO:0000256" key="1">
    <source>
        <dbReference type="SAM" id="MobiDB-lite"/>
    </source>
</evidence>
<name>A0ABD5U7S6_9EURY</name>
<dbReference type="InterPro" id="IPR010995">
    <property type="entry name" value="DNA_repair_Rad51/TF_NusA_a-hlx"/>
</dbReference>
<dbReference type="EMBL" id="JBHSXM010000001">
    <property type="protein sequence ID" value="MFC6836406.1"/>
    <property type="molecule type" value="Genomic_DNA"/>
</dbReference>
<dbReference type="Pfam" id="PF14520">
    <property type="entry name" value="HHH_5"/>
    <property type="match status" value="1"/>
</dbReference>
<feature type="compositionally biased region" description="Low complexity" evidence="1">
    <location>
        <begin position="71"/>
        <end position="86"/>
    </location>
</feature>
<dbReference type="Gene3D" id="1.10.150.20">
    <property type="entry name" value="5' to 3' exonuclease, C-terminal subdomain"/>
    <property type="match status" value="1"/>
</dbReference>
<dbReference type="AlphaFoldDB" id="A0ABD5U7S6"/>
<dbReference type="SUPFAM" id="SSF47794">
    <property type="entry name" value="Rad51 N-terminal domain-like"/>
    <property type="match status" value="1"/>
</dbReference>
<dbReference type="Proteomes" id="UP001596406">
    <property type="component" value="Unassembled WGS sequence"/>
</dbReference>
<sequence length="239" mass="24316">MSLFEKIKSALGIGESSKNGAKRRSAGVTVEREPSANGTDEVDEAAAAETDAAASTGSITEEPPEGDVESAAEPAEAAGPASQSEQPSDVEPSVDEDEGDTLDEAEADTGVESPEETESEAVDEEEAAGSGTDAAASTETMVDEQEGVEPGEAAGPGDAETGDEAAEPAEAAGPVGDAPEEVRPVTRLKGIGPAYAETLEDAGVESIDDLANADAAALSEETGISEKRLQRWVDRAQER</sequence>
<reference evidence="2 3" key="1">
    <citation type="journal article" date="2019" name="Int. J. Syst. Evol. Microbiol.">
        <title>The Global Catalogue of Microorganisms (GCM) 10K type strain sequencing project: providing services to taxonomists for standard genome sequencing and annotation.</title>
        <authorList>
            <consortium name="The Broad Institute Genomics Platform"/>
            <consortium name="The Broad Institute Genome Sequencing Center for Infectious Disease"/>
            <person name="Wu L."/>
            <person name="Ma J."/>
        </authorList>
    </citation>
    <scope>NUCLEOTIDE SEQUENCE [LARGE SCALE GENOMIC DNA]</scope>
    <source>
        <strain evidence="2 3">PSRA2</strain>
    </source>
</reference>
<feature type="compositionally biased region" description="Low complexity" evidence="1">
    <location>
        <begin position="168"/>
        <end position="177"/>
    </location>
</feature>
<dbReference type="RefSeq" id="WP_304448091.1">
    <property type="nucleotide sequence ID" value="NZ_JARRAH010000001.1"/>
</dbReference>
<evidence type="ECO:0000313" key="2">
    <source>
        <dbReference type="EMBL" id="MFC6836406.1"/>
    </source>
</evidence>
<comment type="caution">
    <text evidence="2">The sequence shown here is derived from an EMBL/GenBank/DDBJ whole genome shotgun (WGS) entry which is preliminary data.</text>
</comment>
<feature type="compositionally biased region" description="Low complexity" evidence="1">
    <location>
        <begin position="150"/>
        <end position="159"/>
    </location>
</feature>
<feature type="compositionally biased region" description="Low complexity" evidence="1">
    <location>
        <begin position="128"/>
        <end position="139"/>
    </location>
</feature>
<feature type="region of interest" description="Disordered" evidence="1">
    <location>
        <begin position="1"/>
        <end position="184"/>
    </location>
</feature>
<feature type="compositionally biased region" description="Low complexity" evidence="1">
    <location>
        <begin position="47"/>
        <end position="56"/>
    </location>
</feature>
<accession>A0ABD5U7S6</accession>
<proteinExistence type="predicted"/>
<gene>
    <name evidence="2" type="ORF">ACFQHK_07780</name>
</gene>
<feature type="compositionally biased region" description="Acidic residues" evidence="1">
    <location>
        <begin position="92"/>
        <end position="127"/>
    </location>
</feature>
<evidence type="ECO:0000313" key="3">
    <source>
        <dbReference type="Proteomes" id="UP001596406"/>
    </source>
</evidence>
<protein>
    <submittedName>
        <fullName evidence="2">DUF4332 domain-containing protein</fullName>
    </submittedName>
</protein>
<keyword evidence="3" id="KW-1185">Reference proteome</keyword>